<protein>
    <submittedName>
        <fullName evidence="2">Glycosyltransferase</fullName>
    </submittedName>
</protein>
<dbReference type="InterPro" id="IPR050834">
    <property type="entry name" value="Glycosyltransf_2"/>
</dbReference>
<dbReference type="RefSeq" id="WP_190928733.1">
    <property type="nucleotide sequence ID" value="NZ_JACXAC010000009.1"/>
</dbReference>
<dbReference type="PANTHER" id="PTHR43685">
    <property type="entry name" value="GLYCOSYLTRANSFERASE"/>
    <property type="match status" value="1"/>
</dbReference>
<organism evidence="2 3">
    <name type="scientific">Hymenobacter armeniacus</name>
    <dbReference type="NCBI Taxonomy" id="2771358"/>
    <lineage>
        <taxon>Bacteria</taxon>
        <taxon>Pseudomonadati</taxon>
        <taxon>Bacteroidota</taxon>
        <taxon>Cytophagia</taxon>
        <taxon>Cytophagales</taxon>
        <taxon>Hymenobacteraceae</taxon>
        <taxon>Hymenobacter</taxon>
    </lineage>
</organism>
<dbReference type="InterPro" id="IPR001173">
    <property type="entry name" value="Glyco_trans_2-like"/>
</dbReference>
<dbReference type="InterPro" id="IPR029044">
    <property type="entry name" value="Nucleotide-diphossugar_trans"/>
</dbReference>
<accession>A0ABR8JXI2</accession>
<feature type="domain" description="Glycosyltransferase 2-like" evidence="1">
    <location>
        <begin position="11"/>
        <end position="143"/>
    </location>
</feature>
<evidence type="ECO:0000313" key="2">
    <source>
        <dbReference type="EMBL" id="MBD2724671.1"/>
    </source>
</evidence>
<dbReference type="PANTHER" id="PTHR43685:SF2">
    <property type="entry name" value="GLYCOSYLTRANSFERASE 2-LIKE DOMAIN-CONTAINING PROTEIN"/>
    <property type="match status" value="1"/>
</dbReference>
<dbReference type="SUPFAM" id="SSF53448">
    <property type="entry name" value="Nucleotide-diphospho-sugar transferases"/>
    <property type="match status" value="1"/>
</dbReference>
<dbReference type="EMBL" id="JACXAC010000009">
    <property type="protein sequence ID" value="MBD2724671.1"/>
    <property type="molecule type" value="Genomic_DNA"/>
</dbReference>
<evidence type="ECO:0000259" key="1">
    <source>
        <dbReference type="Pfam" id="PF00535"/>
    </source>
</evidence>
<dbReference type="Proteomes" id="UP000606003">
    <property type="component" value="Unassembled WGS sequence"/>
</dbReference>
<name>A0ABR8JXI2_9BACT</name>
<dbReference type="Pfam" id="PF00535">
    <property type="entry name" value="Glycos_transf_2"/>
    <property type="match status" value="1"/>
</dbReference>
<keyword evidence="3" id="KW-1185">Reference proteome</keyword>
<reference evidence="2 3" key="1">
    <citation type="submission" date="2020-09" db="EMBL/GenBank/DDBJ databases">
        <authorList>
            <person name="Kim M.K."/>
        </authorList>
    </citation>
    <scope>NUCLEOTIDE SEQUENCE [LARGE SCALE GENOMIC DNA]</scope>
    <source>
        <strain evidence="2 3">BT189</strain>
    </source>
</reference>
<evidence type="ECO:0000313" key="3">
    <source>
        <dbReference type="Proteomes" id="UP000606003"/>
    </source>
</evidence>
<proteinExistence type="predicted"/>
<sequence length="322" mass="36575">MPDLPGRPRWSVMIPAYNCAAFLPDALKSVLAQAPGPELMQIEVVDDASTDADVQALVEAHGHGRVGYFRQPRNVGSIRNFETCINRARGHIVHILHGDDRLMPVAPGATGFYQKMGELLDRYPEAGAAACHYAYINEAGRLNGIPARLAEEDGLLEDWLLRLAKQQQLQYACTVVRRRVYEELGSFYGNSYGEDWEMWVRIARHYPVAYTPDTLAQYRGHGQSISWTKLMSGELVTDMVQVIGRIQEHVPAAQRKAVADFSGKFYAHFVITTAYELAERSQDWGMVYRLVKKSLELHRDAAMYQKVLRAWFKYQRTKLLAR</sequence>
<comment type="caution">
    <text evidence="2">The sequence shown here is derived from an EMBL/GenBank/DDBJ whole genome shotgun (WGS) entry which is preliminary data.</text>
</comment>
<gene>
    <name evidence="2" type="ORF">IC234_21270</name>
</gene>
<dbReference type="Gene3D" id="3.90.550.10">
    <property type="entry name" value="Spore Coat Polysaccharide Biosynthesis Protein SpsA, Chain A"/>
    <property type="match status" value="1"/>
</dbReference>